<evidence type="ECO:0000313" key="4">
    <source>
        <dbReference type="EMBL" id="CAB4769787.1"/>
    </source>
</evidence>
<evidence type="ECO:0000313" key="2">
    <source>
        <dbReference type="EMBL" id="CAB4662087.1"/>
    </source>
</evidence>
<proteinExistence type="predicted"/>
<organism evidence="1">
    <name type="scientific">freshwater metagenome</name>
    <dbReference type="NCBI Taxonomy" id="449393"/>
    <lineage>
        <taxon>unclassified sequences</taxon>
        <taxon>metagenomes</taxon>
        <taxon>ecological metagenomes</taxon>
    </lineage>
</organism>
<dbReference type="EMBL" id="CAEZZZ010000001">
    <property type="protein sequence ID" value="CAB4769787.1"/>
    <property type="molecule type" value="Genomic_DNA"/>
</dbReference>
<accession>A0A6J6EX58</accession>
<protein>
    <submittedName>
        <fullName evidence="1">Unannotated protein</fullName>
    </submittedName>
</protein>
<dbReference type="Gene3D" id="3.40.50.1820">
    <property type="entry name" value="alpha/beta hydrolase"/>
    <property type="match status" value="1"/>
</dbReference>
<dbReference type="EMBL" id="CAEZXT010000011">
    <property type="protein sequence ID" value="CAB4691923.1"/>
    <property type="molecule type" value="Genomic_DNA"/>
</dbReference>
<evidence type="ECO:0000313" key="5">
    <source>
        <dbReference type="EMBL" id="CAB5069625.1"/>
    </source>
</evidence>
<evidence type="ECO:0000313" key="3">
    <source>
        <dbReference type="EMBL" id="CAB4691923.1"/>
    </source>
</evidence>
<evidence type="ECO:0000313" key="1">
    <source>
        <dbReference type="EMBL" id="CAB4581210.1"/>
    </source>
</evidence>
<sequence length="531" mass="55331">MVGATALIVSGTILAIPSASAAPVCGTKAGIETCGGVLSNGAAYAIKIPSNFKGTVFYWNHGFRPSYPYPGYTPPKGVEEITLGNQITKSDSTNEMLNLGYGVAAYDRSTGGLHGWNTAEGVAMLKELVDTTKAKYPNATKSVIWGSSGGAPVVNMFAEKYPELTNAVGLATPVATNIGRQLQSGCDLFFIMSVFFDPTIKGCDALGGKGVAGHMAALGELAKVGALLTAWSKNLGAPGLEYPAALKGGGIPQRSALLLMGLLAGMPTKSQHMDGITTSALVPEQSINATVAILENTLDAAATGILAGQAVSEVVGGKFYDNTKTDYTSLLDEADSGRYNLGLSGDEAIGAMLLMLKMAPRITGEATAMAGIKALDKVNYTSTKPTILLHNEADRLVWPGQSVAYVDAKRAVFDANQSKYEDALASAKTGAQILAAKKLKPKWNTLALYAMTPETYTKYTDAGLPVLTGLGANSGVGHQAFSAAQTMAFAKLLYYAANSGNIPSDALIAKNIAEGVGLNPDLDFRPTELKY</sequence>
<dbReference type="EMBL" id="CAFBQZ010000001">
    <property type="protein sequence ID" value="CAB5069625.1"/>
    <property type="molecule type" value="Genomic_DNA"/>
</dbReference>
<gene>
    <name evidence="1" type="ORF">UFOPK1773_00173</name>
    <name evidence="2" type="ORF">UFOPK2288_00522</name>
    <name evidence="3" type="ORF">UFOPK2589_00326</name>
    <name evidence="4" type="ORF">UFOPK2931_00094</name>
    <name evidence="5" type="ORF">UFOPK4372_00038</name>
</gene>
<dbReference type="AlphaFoldDB" id="A0A6J6EX58"/>
<dbReference type="EMBL" id="CAEZWS010000018">
    <property type="protein sequence ID" value="CAB4662087.1"/>
    <property type="molecule type" value="Genomic_DNA"/>
</dbReference>
<reference evidence="1" key="1">
    <citation type="submission" date="2020-05" db="EMBL/GenBank/DDBJ databases">
        <authorList>
            <person name="Chiriac C."/>
            <person name="Salcher M."/>
            <person name="Ghai R."/>
            <person name="Kavagutti S V."/>
        </authorList>
    </citation>
    <scope>NUCLEOTIDE SEQUENCE</scope>
</reference>
<dbReference type="InterPro" id="IPR029058">
    <property type="entry name" value="AB_hydrolase_fold"/>
</dbReference>
<dbReference type="EMBL" id="CAEZUA010000005">
    <property type="protein sequence ID" value="CAB4581210.1"/>
    <property type="molecule type" value="Genomic_DNA"/>
</dbReference>
<dbReference type="SUPFAM" id="SSF53474">
    <property type="entry name" value="alpha/beta-Hydrolases"/>
    <property type="match status" value="1"/>
</dbReference>
<name>A0A6J6EX58_9ZZZZ</name>